<dbReference type="GO" id="GO:0004725">
    <property type="term" value="F:protein tyrosine phosphatase activity"/>
    <property type="evidence" value="ECO:0007669"/>
    <property type="project" value="TreeGrafter"/>
</dbReference>
<dbReference type="FunFam" id="3.40.250.10:FF:000050">
    <property type="entry name" value="Dual specificity phosphatase, putative"/>
    <property type="match status" value="1"/>
</dbReference>
<dbReference type="Proteomes" id="UP000799429">
    <property type="component" value="Unassembled WGS sequence"/>
</dbReference>
<evidence type="ECO:0000313" key="3">
    <source>
        <dbReference type="EMBL" id="KAF2835250.1"/>
    </source>
</evidence>
<comment type="caution">
    <text evidence="3">The sequence shown here is derived from an EMBL/GenBank/DDBJ whole genome shotgun (WGS) entry which is preliminary data.</text>
</comment>
<dbReference type="Pfam" id="PF00581">
    <property type="entry name" value="Rhodanese"/>
    <property type="match status" value="1"/>
</dbReference>
<feature type="domain" description="Rhodanese" evidence="2">
    <location>
        <begin position="59"/>
        <end position="163"/>
    </location>
</feature>
<evidence type="ECO:0000259" key="2">
    <source>
        <dbReference type="PROSITE" id="PS50206"/>
    </source>
</evidence>
<reference evidence="3" key="1">
    <citation type="journal article" date="2020" name="Stud. Mycol.">
        <title>101 Dothideomycetes genomes: a test case for predicting lifestyles and emergence of pathogens.</title>
        <authorList>
            <person name="Haridas S."/>
            <person name="Albert R."/>
            <person name="Binder M."/>
            <person name="Bloem J."/>
            <person name="Labutti K."/>
            <person name="Salamov A."/>
            <person name="Andreopoulos B."/>
            <person name="Baker S."/>
            <person name="Barry K."/>
            <person name="Bills G."/>
            <person name="Bluhm B."/>
            <person name="Cannon C."/>
            <person name="Castanera R."/>
            <person name="Culley D."/>
            <person name="Daum C."/>
            <person name="Ezra D."/>
            <person name="Gonzalez J."/>
            <person name="Henrissat B."/>
            <person name="Kuo A."/>
            <person name="Liang C."/>
            <person name="Lipzen A."/>
            <person name="Lutzoni F."/>
            <person name="Magnuson J."/>
            <person name="Mondo S."/>
            <person name="Nolan M."/>
            <person name="Ohm R."/>
            <person name="Pangilinan J."/>
            <person name="Park H.-J."/>
            <person name="Ramirez L."/>
            <person name="Alfaro M."/>
            <person name="Sun H."/>
            <person name="Tritt A."/>
            <person name="Yoshinaga Y."/>
            <person name="Zwiers L.-H."/>
            <person name="Turgeon B."/>
            <person name="Goodwin S."/>
            <person name="Spatafora J."/>
            <person name="Crous P."/>
            <person name="Grigoriev I."/>
        </authorList>
    </citation>
    <scope>NUCLEOTIDE SEQUENCE</scope>
    <source>
        <strain evidence="3">CBS 101060</strain>
    </source>
</reference>
<protein>
    <submittedName>
        <fullName evidence="3">Rhodanese-like protein</fullName>
    </submittedName>
</protein>
<dbReference type="AlphaFoldDB" id="A0A9P4S501"/>
<dbReference type="SUPFAM" id="SSF52821">
    <property type="entry name" value="Rhodanese/Cell cycle control phosphatase"/>
    <property type="match status" value="1"/>
</dbReference>
<evidence type="ECO:0000256" key="1">
    <source>
        <dbReference type="SAM" id="MobiDB-lite"/>
    </source>
</evidence>
<dbReference type="OrthoDB" id="102559at2759"/>
<gene>
    <name evidence="3" type="ORF">M501DRAFT_942314</name>
</gene>
<dbReference type="Gene3D" id="3.40.250.10">
    <property type="entry name" value="Rhodanese-like domain"/>
    <property type="match status" value="1"/>
</dbReference>
<dbReference type="GO" id="GO:0005737">
    <property type="term" value="C:cytoplasm"/>
    <property type="evidence" value="ECO:0007669"/>
    <property type="project" value="TreeGrafter"/>
</dbReference>
<dbReference type="EMBL" id="MU006110">
    <property type="protein sequence ID" value="KAF2835250.1"/>
    <property type="molecule type" value="Genomic_DNA"/>
</dbReference>
<dbReference type="PROSITE" id="PS50206">
    <property type="entry name" value="RHODANESE_3"/>
    <property type="match status" value="1"/>
</dbReference>
<accession>A0A9P4S501</accession>
<dbReference type="GO" id="GO:0005634">
    <property type="term" value="C:nucleus"/>
    <property type="evidence" value="ECO:0007669"/>
    <property type="project" value="TreeGrafter"/>
</dbReference>
<dbReference type="SMART" id="SM00450">
    <property type="entry name" value="RHOD"/>
    <property type="match status" value="1"/>
</dbReference>
<dbReference type="InterPro" id="IPR001763">
    <property type="entry name" value="Rhodanese-like_dom"/>
</dbReference>
<name>A0A9P4S501_9PEZI</name>
<dbReference type="InterPro" id="IPR036873">
    <property type="entry name" value="Rhodanese-like_dom_sf"/>
</dbReference>
<feature type="region of interest" description="Disordered" evidence="1">
    <location>
        <begin position="28"/>
        <end position="50"/>
    </location>
</feature>
<dbReference type="PANTHER" id="PTHR10828">
    <property type="entry name" value="M-PHASE INDUCER PHOSPHATASE DUAL SPECIFICITY PHOSPHATASE CDC25"/>
    <property type="match status" value="1"/>
</dbReference>
<sequence length="177" mass="19697">MSDLTIADLTFISREELSKLLRTSSSAAGSNISEPFESTLETTPSDVPQPADATVIAPKDSEIAIIDVRDGDHVGGHIKNSIHAPSSELDYRMPELVRTLKNKDTIVFHCALSQQRGPSAALRYLREKKRLEGKKEGEENGQKVLVLDGGFVKWQEAYGKDKDLTEAYEEDIWKFGY</sequence>
<dbReference type="PANTHER" id="PTHR10828:SF38">
    <property type="entry name" value="ARSENICAL-RESISTANCE PROTEIN 2-RELATED"/>
    <property type="match status" value="1"/>
</dbReference>
<proteinExistence type="predicted"/>
<keyword evidence="4" id="KW-1185">Reference proteome</keyword>
<evidence type="ECO:0000313" key="4">
    <source>
        <dbReference type="Proteomes" id="UP000799429"/>
    </source>
</evidence>
<organism evidence="3 4">
    <name type="scientific">Patellaria atrata CBS 101060</name>
    <dbReference type="NCBI Taxonomy" id="1346257"/>
    <lineage>
        <taxon>Eukaryota</taxon>
        <taxon>Fungi</taxon>
        <taxon>Dikarya</taxon>
        <taxon>Ascomycota</taxon>
        <taxon>Pezizomycotina</taxon>
        <taxon>Dothideomycetes</taxon>
        <taxon>Dothideomycetes incertae sedis</taxon>
        <taxon>Patellariales</taxon>
        <taxon>Patellariaceae</taxon>
        <taxon>Patellaria</taxon>
    </lineage>
</organism>